<dbReference type="EMBL" id="QSOI01000007">
    <property type="protein sequence ID" value="RGI84336.1"/>
    <property type="molecule type" value="Genomic_DNA"/>
</dbReference>
<evidence type="ECO:0000259" key="1">
    <source>
        <dbReference type="PROSITE" id="PS51201"/>
    </source>
</evidence>
<feature type="domain" description="RCK C-terminal" evidence="2">
    <location>
        <begin position="135"/>
        <end position="214"/>
    </location>
</feature>
<reference evidence="5 6" key="1">
    <citation type="submission" date="2018-08" db="EMBL/GenBank/DDBJ databases">
        <title>A genome reference for cultivated species of the human gut microbiota.</title>
        <authorList>
            <person name="Zou Y."/>
            <person name="Xue W."/>
            <person name="Luo G."/>
        </authorList>
    </citation>
    <scope>NUCLEOTIDE SEQUENCE [LARGE SCALE GENOMIC DNA]</scope>
    <source>
        <strain evidence="4 6">AM42-8</strain>
        <strain evidence="3 5">TM09-19AC</strain>
    </source>
</reference>
<dbReference type="GO" id="GO:0006813">
    <property type="term" value="P:potassium ion transport"/>
    <property type="evidence" value="ECO:0007669"/>
    <property type="project" value="InterPro"/>
</dbReference>
<evidence type="ECO:0000313" key="3">
    <source>
        <dbReference type="EMBL" id="RGI84336.1"/>
    </source>
</evidence>
<evidence type="ECO:0000259" key="2">
    <source>
        <dbReference type="PROSITE" id="PS51202"/>
    </source>
</evidence>
<evidence type="ECO:0000313" key="4">
    <source>
        <dbReference type="EMBL" id="RHA71678.1"/>
    </source>
</evidence>
<dbReference type="PANTHER" id="PTHR43833">
    <property type="entry name" value="POTASSIUM CHANNEL PROTEIN 2-RELATED-RELATED"/>
    <property type="match status" value="1"/>
</dbReference>
<proteinExistence type="predicted"/>
<dbReference type="InterPro" id="IPR050721">
    <property type="entry name" value="Trk_Ktr_HKT_K-transport"/>
</dbReference>
<dbReference type="Proteomes" id="UP000285642">
    <property type="component" value="Unassembled WGS sequence"/>
</dbReference>
<dbReference type="Gene3D" id="3.40.50.720">
    <property type="entry name" value="NAD(P)-binding Rossmann-like Domain"/>
    <property type="match status" value="1"/>
</dbReference>
<name>A0A3E4F606_9FIRM</name>
<accession>A0A3E4F606</accession>
<dbReference type="Proteomes" id="UP000260664">
    <property type="component" value="Unassembled WGS sequence"/>
</dbReference>
<dbReference type="SUPFAM" id="SSF116726">
    <property type="entry name" value="TrkA C-terminal domain-like"/>
    <property type="match status" value="1"/>
</dbReference>
<dbReference type="GO" id="GO:0008324">
    <property type="term" value="F:monoatomic cation transmembrane transporter activity"/>
    <property type="evidence" value="ECO:0007669"/>
    <property type="project" value="InterPro"/>
</dbReference>
<organism evidence="3 5">
    <name type="scientific">Dorea formicigenerans</name>
    <dbReference type="NCBI Taxonomy" id="39486"/>
    <lineage>
        <taxon>Bacteria</taxon>
        <taxon>Bacillati</taxon>
        <taxon>Bacillota</taxon>
        <taxon>Clostridia</taxon>
        <taxon>Lachnospirales</taxon>
        <taxon>Lachnospiraceae</taxon>
        <taxon>Dorea</taxon>
    </lineage>
</organism>
<dbReference type="SUPFAM" id="SSF51735">
    <property type="entry name" value="NAD(P)-binding Rossmann-fold domains"/>
    <property type="match status" value="1"/>
</dbReference>
<dbReference type="Pfam" id="PF02254">
    <property type="entry name" value="TrkA_N"/>
    <property type="match status" value="1"/>
</dbReference>
<dbReference type="AlphaFoldDB" id="A0A3E4F606"/>
<evidence type="ECO:0000313" key="5">
    <source>
        <dbReference type="Proteomes" id="UP000260664"/>
    </source>
</evidence>
<comment type="caution">
    <text evidence="3">The sequence shown here is derived from an EMBL/GenBank/DDBJ whole genome shotgun (WGS) entry which is preliminary data.</text>
</comment>
<gene>
    <name evidence="4" type="ORF">DW924_03385</name>
    <name evidence="3" type="ORF">DXD84_07345</name>
</gene>
<dbReference type="InterPro" id="IPR003148">
    <property type="entry name" value="RCK_N"/>
</dbReference>
<dbReference type="PROSITE" id="PS51202">
    <property type="entry name" value="RCK_C"/>
    <property type="match status" value="1"/>
</dbReference>
<dbReference type="Pfam" id="PF02080">
    <property type="entry name" value="TrkA_C"/>
    <property type="match status" value="1"/>
</dbReference>
<evidence type="ECO:0000313" key="6">
    <source>
        <dbReference type="Proteomes" id="UP000285642"/>
    </source>
</evidence>
<dbReference type="RefSeq" id="WP_117494989.1">
    <property type="nucleotide sequence ID" value="NZ_AP031430.1"/>
</dbReference>
<dbReference type="InterPro" id="IPR036721">
    <property type="entry name" value="RCK_C_sf"/>
</dbReference>
<dbReference type="InterPro" id="IPR006037">
    <property type="entry name" value="RCK_C"/>
</dbReference>
<protein>
    <submittedName>
        <fullName evidence="3">TrkA family potassium uptake protein</fullName>
    </submittedName>
</protein>
<dbReference type="PANTHER" id="PTHR43833:SF7">
    <property type="entry name" value="KTR SYSTEM POTASSIUM UPTAKE PROTEIN C"/>
    <property type="match status" value="1"/>
</dbReference>
<dbReference type="Gene3D" id="3.30.70.1450">
    <property type="entry name" value="Regulator of K+ conductance, C-terminal domain"/>
    <property type="match status" value="1"/>
</dbReference>
<dbReference type="EMBL" id="QSFS01000003">
    <property type="protein sequence ID" value="RHA71678.1"/>
    <property type="molecule type" value="Genomic_DNA"/>
</dbReference>
<dbReference type="InterPro" id="IPR036291">
    <property type="entry name" value="NAD(P)-bd_dom_sf"/>
</dbReference>
<dbReference type="PROSITE" id="PS51201">
    <property type="entry name" value="RCK_N"/>
    <property type="match status" value="1"/>
</dbReference>
<feature type="domain" description="RCK N-terminal" evidence="1">
    <location>
        <begin position="2"/>
        <end position="119"/>
    </location>
</feature>
<sequence>MKKQYAVFGLGSFGESVAIELQKLGCEVVAIDANMERVEAIANQVSYAMKADIEDADFIRSLGTRNLDGVVVAASDNMEASIMATLVCKEIGVPYVMAKAKNELHATVLKKIGADSIIFPEKEMGTRVARNLMSANFTDWIALSPDYSLVETEVPEKWVGRTLLELDVRKTYDVIVVGIKMGDKVEVNPDPREQLKEGNVLILIGSNQSLEAIQ</sequence>